<accession>A0ACC1JHC5</accession>
<organism evidence="1 2">
    <name type="scientific">Linderina macrospora</name>
    <dbReference type="NCBI Taxonomy" id="4868"/>
    <lineage>
        <taxon>Eukaryota</taxon>
        <taxon>Fungi</taxon>
        <taxon>Fungi incertae sedis</taxon>
        <taxon>Zoopagomycota</taxon>
        <taxon>Kickxellomycotina</taxon>
        <taxon>Kickxellomycetes</taxon>
        <taxon>Kickxellales</taxon>
        <taxon>Kickxellaceae</taxon>
        <taxon>Linderina</taxon>
    </lineage>
</organism>
<dbReference type="Proteomes" id="UP001150603">
    <property type="component" value="Unassembled WGS sequence"/>
</dbReference>
<proteinExistence type="predicted"/>
<evidence type="ECO:0000313" key="2">
    <source>
        <dbReference type="Proteomes" id="UP001150603"/>
    </source>
</evidence>
<gene>
    <name evidence="1" type="ORF">FBU59_000362</name>
</gene>
<evidence type="ECO:0000313" key="1">
    <source>
        <dbReference type="EMBL" id="KAJ1951092.1"/>
    </source>
</evidence>
<protein>
    <submittedName>
        <fullName evidence="1">Uncharacterized protein</fullName>
    </submittedName>
</protein>
<name>A0ACC1JHC5_9FUNG</name>
<sequence length="725" mass="77840">MEDVVSASTEEPPSKRLAEQIRVDVDRTMPDIALLHSSTENAGDNISRCGTNISERTAVSSVSSVEALGSLTWQADHLKKSLGDKVCSVLASASGNGAEKEVATHAEAMARILYVYARFNRGAGYVQGMNEILAPLYYVVAVSQQRIGGYSVGDCEADAFHMFLLALRGVHLDMFVSAMDSVLRTPPPHHQLPSPPSDILAASLMAGNASSYMAAMHSVQGNQNPATAKMARSMSPEVSTLLTGDTGGLQHTLRYWWVSCVRAADRRLWAALDGVGIQPEHFALRWLLVWGAREFALPDVLVLWDALMANRARLIAPQPPATAPAAMSADESLLDAADLLDRDVTRALQPMCSGTSAVIDAGLFRLVDFSAGKLACNVRVQQGISGDDDDGSELGFLFDFFTAVLLAVRDRLLNVCFEEGIAFLQNLPRHTPELQMPQLIAETVRIRQERAAMRVVRACRSVLASVATRRRSDSQAAKLAPLVAGTGSAGIPESLASITAPVSPELMSLPAVDAMDKVSKFFGQISDKFRFLQPGHGSAPTSPVLPLSPTSPTTASYDGRRAPAHLLLALPRTGSANQRLLHIYEVVDYSALSKTACVRKLAECDAKASSLVEIQRMAGSVDRRVVSVCLTPREVKRMVSSVGKGDGERLAAAGSGGMVGRRQGLPNLEIPNKAPVVERRAASSTSTVVAEPEPFWWASMEPEFAPAAARARVAIELCDFDSDEE</sequence>
<dbReference type="EMBL" id="JANBPW010000060">
    <property type="protein sequence ID" value="KAJ1951092.1"/>
    <property type="molecule type" value="Genomic_DNA"/>
</dbReference>
<comment type="caution">
    <text evidence="1">The sequence shown here is derived from an EMBL/GenBank/DDBJ whole genome shotgun (WGS) entry which is preliminary data.</text>
</comment>
<reference evidence="1" key="1">
    <citation type="submission" date="2022-07" db="EMBL/GenBank/DDBJ databases">
        <title>Phylogenomic reconstructions and comparative analyses of Kickxellomycotina fungi.</title>
        <authorList>
            <person name="Reynolds N.K."/>
            <person name="Stajich J.E."/>
            <person name="Barry K."/>
            <person name="Grigoriev I.V."/>
            <person name="Crous P."/>
            <person name="Smith M.E."/>
        </authorList>
    </citation>
    <scope>NUCLEOTIDE SEQUENCE</scope>
    <source>
        <strain evidence="1">NRRL 5244</strain>
    </source>
</reference>
<keyword evidence="2" id="KW-1185">Reference proteome</keyword>